<feature type="domain" description="Thioredoxin-like fold" evidence="1">
    <location>
        <begin position="23"/>
        <end position="168"/>
    </location>
</feature>
<accession>A0A7W7L384</accession>
<sequence length="203" mass="21161">MALQEITDHLDATAAGLDQHGERIGDADAPVTLTFWADLQCPSSKAFALTALKDLLAEEVRAGTLAVRFRPLATTTENPDVFVLQHAATAAAAAQDRLWEFVQVFLLTQREENSGYVTPRHLALVAQQVDGLDLHRWAQDMAGDHQPALISATEDARAAGVTGTPGLALSSGGVTVGPVIPHLASIRAVIADLLAGADGGGAG</sequence>
<organism evidence="2 3">
    <name type="scientific">Micrococcus flavus</name>
    <dbReference type="NCBI Taxonomy" id="384602"/>
    <lineage>
        <taxon>Bacteria</taxon>
        <taxon>Bacillati</taxon>
        <taxon>Actinomycetota</taxon>
        <taxon>Actinomycetes</taxon>
        <taxon>Micrococcales</taxon>
        <taxon>Micrococcaceae</taxon>
        <taxon>Micrococcus</taxon>
    </lineage>
</organism>
<dbReference type="AlphaFoldDB" id="A0A7W7L384"/>
<protein>
    <submittedName>
        <fullName evidence="2">Protein-disulfide isomerase</fullName>
    </submittedName>
</protein>
<dbReference type="SUPFAM" id="SSF52833">
    <property type="entry name" value="Thioredoxin-like"/>
    <property type="match status" value="1"/>
</dbReference>
<keyword evidence="3" id="KW-1185">Reference proteome</keyword>
<keyword evidence="2" id="KW-0413">Isomerase</keyword>
<dbReference type="RefSeq" id="WP_167736960.1">
    <property type="nucleotide sequence ID" value="NZ_BMLA01000005.1"/>
</dbReference>
<evidence type="ECO:0000313" key="2">
    <source>
        <dbReference type="EMBL" id="MBB4882283.1"/>
    </source>
</evidence>
<dbReference type="Pfam" id="PF13462">
    <property type="entry name" value="Thioredoxin_4"/>
    <property type="match status" value="1"/>
</dbReference>
<comment type="caution">
    <text evidence="2">The sequence shown here is derived from an EMBL/GenBank/DDBJ whole genome shotgun (WGS) entry which is preliminary data.</text>
</comment>
<dbReference type="EMBL" id="JACHMC010000001">
    <property type="protein sequence ID" value="MBB4882283.1"/>
    <property type="molecule type" value="Genomic_DNA"/>
</dbReference>
<dbReference type="InterPro" id="IPR036249">
    <property type="entry name" value="Thioredoxin-like_sf"/>
</dbReference>
<gene>
    <name evidence="2" type="ORF">BJ976_000634</name>
</gene>
<evidence type="ECO:0000259" key="1">
    <source>
        <dbReference type="Pfam" id="PF13462"/>
    </source>
</evidence>
<reference evidence="2 3" key="1">
    <citation type="submission" date="2020-08" db="EMBL/GenBank/DDBJ databases">
        <title>Sequencing the genomes of 1000 actinobacteria strains.</title>
        <authorList>
            <person name="Klenk H.-P."/>
        </authorList>
    </citation>
    <scope>NUCLEOTIDE SEQUENCE [LARGE SCALE GENOMIC DNA]</scope>
    <source>
        <strain evidence="2 3">DSM 19079</strain>
    </source>
</reference>
<dbReference type="Proteomes" id="UP000560081">
    <property type="component" value="Unassembled WGS sequence"/>
</dbReference>
<proteinExistence type="predicted"/>
<dbReference type="Gene3D" id="3.40.30.10">
    <property type="entry name" value="Glutaredoxin"/>
    <property type="match status" value="1"/>
</dbReference>
<name>A0A7W7L384_9MICC</name>
<evidence type="ECO:0000313" key="3">
    <source>
        <dbReference type="Proteomes" id="UP000560081"/>
    </source>
</evidence>
<dbReference type="GO" id="GO:0016853">
    <property type="term" value="F:isomerase activity"/>
    <property type="evidence" value="ECO:0007669"/>
    <property type="project" value="UniProtKB-KW"/>
</dbReference>
<dbReference type="InterPro" id="IPR012336">
    <property type="entry name" value="Thioredoxin-like_fold"/>
</dbReference>